<evidence type="ECO:0000313" key="9">
    <source>
        <dbReference type="EMBL" id="KAK7044831.1"/>
    </source>
</evidence>
<evidence type="ECO:0000259" key="6">
    <source>
        <dbReference type="Pfam" id="PF04811"/>
    </source>
</evidence>
<dbReference type="PANTHER" id="PTHR13803">
    <property type="entry name" value="SEC24-RELATED PROTEIN"/>
    <property type="match status" value="1"/>
</dbReference>
<dbReference type="EMBL" id="JAWWNJ010000011">
    <property type="protein sequence ID" value="KAK7044831.1"/>
    <property type="molecule type" value="Genomic_DNA"/>
</dbReference>
<reference evidence="9 10" key="1">
    <citation type="journal article" date="2024" name="J Genomics">
        <title>Draft genome sequencing and assembly of Favolaschia claudopus CIRM-BRFM 2984 isolated from oak limbs.</title>
        <authorList>
            <person name="Navarro D."/>
            <person name="Drula E."/>
            <person name="Chaduli D."/>
            <person name="Cazenave R."/>
            <person name="Ahrendt S."/>
            <person name="Wang J."/>
            <person name="Lipzen A."/>
            <person name="Daum C."/>
            <person name="Barry K."/>
            <person name="Grigoriev I.V."/>
            <person name="Favel A."/>
            <person name="Rosso M.N."/>
            <person name="Martin F."/>
        </authorList>
    </citation>
    <scope>NUCLEOTIDE SEQUENCE [LARGE SCALE GENOMIC DNA]</scope>
    <source>
        <strain evidence="9 10">CIRM-BRFM 2984</strain>
    </source>
</reference>
<feature type="domain" description="Sec23/Sec24 trunk" evidence="6">
    <location>
        <begin position="222"/>
        <end position="458"/>
    </location>
</feature>
<feature type="domain" description="Zinc finger Sec23/Sec24-type" evidence="5">
    <location>
        <begin position="126"/>
        <end position="164"/>
    </location>
</feature>
<dbReference type="InterPro" id="IPR007123">
    <property type="entry name" value="Gelsolin-like_dom"/>
</dbReference>
<dbReference type="InterPro" id="IPR006896">
    <property type="entry name" value="Sec23/24_trunk_dom"/>
</dbReference>
<dbReference type="Gene3D" id="3.40.50.410">
    <property type="entry name" value="von Willebrand factor, type A domain"/>
    <property type="match status" value="1"/>
</dbReference>
<dbReference type="SUPFAM" id="SSF82919">
    <property type="entry name" value="Zn-finger domain of Sec23/24"/>
    <property type="match status" value="1"/>
</dbReference>
<keyword evidence="2" id="KW-0813">Transport</keyword>
<dbReference type="InterPro" id="IPR029006">
    <property type="entry name" value="ADF-H/Gelsolin-like_dom_sf"/>
</dbReference>
<dbReference type="SUPFAM" id="SSF81995">
    <property type="entry name" value="beta-sandwich domain of Sec23/24"/>
    <property type="match status" value="1"/>
</dbReference>
<comment type="similarity">
    <text evidence="1">Belongs to the SEC23/SEC24 family. SEC24 subfamily.</text>
</comment>
<dbReference type="Pfam" id="PF04810">
    <property type="entry name" value="zf-Sec23_Sec24"/>
    <property type="match status" value="1"/>
</dbReference>
<proteinExistence type="inferred from homology"/>
<dbReference type="InterPro" id="IPR036174">
    <property type="entry name" value="Znf_Sec23_Sec24_sf"/>
</dbReference>
<feature type="domain" description="Gelsolin-like" evidence="4">
    <location>
        <begin position="704"/>
        <end position="756"/>
    </location>
</feature>
<dbReference type="Pfam" id="PF08033">
    <property type="entry name" value="Sec23_BS"/>
    <property type="match status" value="1"/>
</dbReference>
<evidence type="ECO:0000256" key="3">
    <source>
        <dbReference type="ARBA" id="ARBA00022927"/>
    </source>
</evidence>
<comment type="caution">
    <text evidence="9">The sequence shown here is derived from an EMBL/GenBank/DDBJ whole genome shotgun (WGS) entry which is preliminary data.</text>
</comment>
<name>A0AAW0CXP4_9AGAR</name>
<dbReference type="PANTHER" id="PTHR13803:SF4">
    <property type="entry name" value="SECRETORY 24CD, ISOFORM C"/>
    <property type="match status" value="1"/>
</dbReference>
<evidence type="ECO:0000256" key="2">
    <source>
        <dbReference type="ARBA" id="ARBA00022448"/>
    </source>
</evidence>
<dbReference type="InterPro" id="IPR006900">
    <property type="entry name" value="Sec23/24_helical_dom"/>
</dbReference>
<feature type="domain" description="Sec23/Sec24 beta-sandwich" evidence="8">
    <location>
        <begin position="464"/>
        <end position="551"/>
    </location>
</feature>
<dbReference type="SUPFAM" id="SSF81811">
    <property type="entry name" value="Helical domain of Sec23/24"/>
    <property type="match status" value="1"/>
</dbReference>
<dbReference type="InterPro" id="IPR036175">
    <property type="entry name" value="Sec23/24_helical_dom_sf"/>
</dbReference>
<evidence type="ECO:0000259" key="4">
    <source>
        <dbReference type="Pfam" id="PF00626"/>
    </source>
</evidence>
<dbReference type="Pfam" id="PF00626">
    <property type="entry name" value="Gelsolin"/>
    <property type="match status" value="1"/>
</dbReference>
<dbReference type="Gene3D" id="1.20.120.730">
    <property type="entry name" value="Sec23/Sec24 helical domain"/>
    <property type="match status" value="1"/>
</dbReference>
<dbReference type="SUPFAM" id="SSF53300">
    <property type="entry name" value="vWA-like"/>
    <property type="match status" value="1"/>
</dbReference>
<keyword evidence="10" id="KW-1185">Reference proteome</keyword>
<dbReference type="Pfam" id="PF04815">
    <property type="entry name" value="Sec23_helical"/>
    <property type="match status" value="1"/>
</dbReference>
<evidence type="ECO:0000256" key="1">
    <source>
        <dbReference type="ARBA" id="ARBA00008334"/>
    </source>
</evidence>
<evidence type="ECO:0000259" key="7">
    <source>
        <dbReference type="Pfam" id="PF04815"/>
    </source>
</evidence>
<gene>
    <name evidence="9" type="ORF">R3P38DRAFT_3347110</name>
</gene>
<protein>
    <submittedName>
        <fullName evidence="9">SEC23 SEC24 family protein</fullName>
    </submittedName>
</protein>
<dbReference type="GO" id="GO:0090110">
    <property type="term" value="P:COPII-coated vesicle cargo loading"/>
    <property type="evidence" value="ECO:0007669"/>
    <property type="project" value="TreeGrafter"/>
</dbReference>
<dbReference type="Gene3D" id="3.40.20.10">
    <property type="entry name" value="Severin"/>
    <property type="match status" value="1"/>
</dbReference>
<keyword evidence="3" id="KW-0653">Protein transport</keyword>
<dbReference type="GO" id="GO:0000149">
    <property type="term" value="F:SNARE binding"/>
    <property type="evidence" value="ECO:0007669"/>
    <property type="project" value="TreeGrafter"/>
</dbReference>
<dbReference type="InterPro" id="IPR036465">
    <property type="entry name" value="vWFA_dom_sf"/>
</dbReference>
<feature type="domain" description="Sec23/Sec24 helical" evidence="7">
    <location>
        <begin position="563"/>
        <end position="663"/>
    </location>
</feature>
<dbReference type="Pfam" id="PF04811">
    <property type="entry name" value="Sec23_trunk"/>
    <property type="match status" value="1"/>
</dbReference>
<accession>A0AAW0CXP4</accession>
<dbReference type="GO" id="GO:0030127">
    <property type="term" value="C:COPII vesicle coat"/>
    <property type="evidence" value="ECO:0007669"/>
    <property type="project" value="InterPro"/>
</dbReference>
<organism evidence="9 10">
    <name type="scientific">Favolaschia claudopus</name>
    <dbReference type="NCBI Taxonomy" id="2862362"/>
    <lineage>
        <taxon>Eukaryota</taxon>
        <taxon>Fungi</taxon>
        <taxon>Dikarya</taxon>
        <taxon>Basidiomycota</taxon>
        <taxon>Agaricomycotina</taxon>
        <taxon>Agaricomycetes</taxon>
        <taxon>Agaricomycetidae</taxon>
        <taxon>Agaricales</taxon>
        <taxon>Marasmiineae</taxon>
        <taxon>Mycenaceae</taxon>
        <taxon>Favolaschia</taxon>
    </lineage>
</organism>
<dbReference type="Proteomes" id="UP001362999">
    <property type="component" value="Unassembled WGS sequence"/>
</dbReference>
<sequence>MYAHPNHIPQPPHSAGRRFQGFRRKIDPAQVPSAPEAINFDRHQWENTIFQNKPGEHVPLSSSDFISLDQGNASPKFVRMTTWNIPYTSRLANECAIPMVAVLQPFADLDPREEPVPLVDFGERGPARCERCRAYINPWCTWIRGGNAWKCNLCSHETEVSPEYFCNLDANLMRMDHLNRPELNRGTVDFAVPPEYWASNPPPRFLMPYFSSEPPPTGKRKPLPMNFVFALDVSSESLRSGLLFTACAALKDILYGPNACFPPESELAIITFDVTLHFYDLSSDLVPMLIVSDLDEVFLPLRSGLFVKPQGRQAAIEGLLNALPERFAEMPYTDAALGSAIRAGIAGLAGRGGHIIVFQSTIPMVGAGGLPGEPDEANMYDTSKEASLYAPRDNTWRDIGEECVEDGIGVSIFLGMSKYIDVGSIGVVASMTGGELFYHPRFTPERDGAILHAQFDRLIRRTTGYNCTMRVRTSNGLVSIRVNEHHGNFFQRGATDLEFGILDADKALSVTLRHSGGALDPRGYVYLQSALLYTTVEGQRRVRTCNLALPIVELAWNVFLLADLDATLHHLARRAVSQMSSEKLANIREDLTENCSSILLAYRNKCSNTSSHDQLILPEAFKGLPVYTLGIEKSKCLRARNVTSDVRNYYAHRLLSMSVRSLVQLLYPPLLALHDLAEDALFPDETTGRLNLPDVMRDSHLYMSANGVYLIDNGEAVVLWVGDSVSPQILLDLFGVDDVLVVDPQMSALPRLESRLSTQIHNLLEYRRVQRGGRVSKFFIARQNLDAAELEFSDMLVEDQNAGAMAYTDFLSVVHGQIKQVGLLQLRDGGTIGGAVALRGSIW</sequence>
<dbReference type="AlphaFoldDB" id="A0AAW0CXP4"/>
<evidence type="ECO:0000259" key="8">
    <source>
        <dbReference type="Pfam" id="PF08033"/>
    </source>
</evidence>
<dbReference type="Gene3D" id="2.30.30.380">
    <property type="entry name" value="Zn-finger domain of Sec23/24"/>
    <property type="match status" value="1"/>
</dbReference>
<evidence type="ECO:0000313" key="10">
    <source>
        <dbReference type="Proteomes" id="UP001362999"/>
    </source>
</evidence>
<dbReference type="GO" id="GO:0070971">
    <property type="term" value="C:endoplasmic reticulum exit site"/>
    <property type="evidence" value="ECO:0007669"/>
    <property type="project" value="TreeGrafter"/>
</dbReference>
<dbReference type="SUPFAM" id="SSF82754">
    <property type="entry name" value="C-terminal, gelsolin-like domain of Sec23/24"/>
    <property type="match status" value="1"/>
</dbReference>
<dbReference type="InterPro" id="IPR050550">
    <property type="entry name" value="SEC23_SEC24_subfamily"/>
</dbReference>
<dbReference type="Gene3D" id="2.60.40.1670">
    <property type="entry name" value="beta-sandwich domain of Sec23/24"/>
    <property type="match status" value="1"/>
</dbReference>
<dbReference type="InterPro" id="IPR036180">
    <property type="entry name" value="Gelsolin-like_dom_sf"/>
</dbReference>
<dbReference type="GO" id="GO:0008270">
    <property type="term" value="F:zinc ion binding"/>
    <property type="evidence" value="ECO:0007669"/>
    <property type="project" value="InterPro"/>
</dbReference>
<evidence type="ECO:0000259" key="5">
    <source>
        <dbReference type="Pfam" id="PF04810"/>
    </source>
</evidence>
<dbReference type="InterPro" id="IPR006895">
    <property type="entry name" value="Znf_Sec23_Sec24"/>
</dbReference>
<dbReference type="InterPro" id="IPR012990">
    <property type="entry name" value="Beta-sandwich_Sec23_24"/>
</dbReference>
<dbReference type="GO" id="GO:0006886">
    <property type="term" value="P:intracellular protein transport"/>
    <property type="evidence" value="ECO:0007669"/>
    <property type="project" value="InterPro"/>
</dbReference>